<dbReference type="PANTHER" id="PTHR15454">
    <property type="entry name" value="NISCHARIN RELATED"/>
    <property type="match status" value="1"/>
</dbReference>
<sequence length="761" mass="86485">MLPSTSSTHLPDDYIHQLSNQIRKHQSSLDAITNSNKKLNRHLPSPSYISNWSSFINLSNAFNPIYHLNSNHEIIFEIDPHHLYYLLLKFDQIGLQSVSLDIQLKDIDHCKIGLKNYDPTNWMIGFNPAYHSLKLDKSDTSSLLSNLSSSLSLNSNWLNSFNQNLIKLPFKANSFELSLEDQVKYLYSIFTKLPSLRLKPSSNPIITPYSTSNSNHQTTIEPMQLLEGFTDLPNQNALPLTCFKNLWCLYIQDLDPRLFIGWYNLSITLRRLEIRRSGLEDFQTLLIDAILGDINRDTKKHSNQNQNLLEPHQSSTNHPSNQSQFNLPFQNSSHQISSNHPFNNLPTLAWSFLQHLCLADNSLTFFPSTPLIALTSLTSLDLSSNLLIAVPSGLDVLTRLKFLNLADNMIDSVLGIYQTLKNISTINLSRNRLSSLCGLERLNSLQRLDIHLNQIHDISELSRLATLPSLTALWVSQNPFCLTHTDWRIQTFNYFAAENREIDRQSDMIELELENSKPTYSERKFIRKPHSSLFHIETSIKTPQLLKKTVIRSPDRMHRTRQKDMESVRLHSEDNKAPTDLDHSPAQSSLAFETSYSNSKMKEVLKKKEKSCRKKHARIVHLESQSTNLSPLISSSSAQPATCNSINETSITHAHNPTRLAPENIPNPLKESDSIGVNNVICADGEISTFDSSKNPPLIGVHREETHSLNQVESEADLPADKGFNSIGNEFRRKIEALRDEVGEGWLRVLGESEFGNNQDQ</sequence>
<feature type="region of interest" description="Disordered" evidence="5">
    <location>
        <begin position="553"/>
        <end position="588"/>
    </location>
</feature>
<accession>A0A9Q3CDN4</accession>
<gene>
    <name evidence="6" type="ORF">O181_020965</name>
</gene>
<keyword evidence="3" id="KW-0433">Leucine-rich repeat</keyword>
<evidence type="ECO:0000256" key="2">
    <source>
        <dbReference type="ARBA" id="ARBA00022490"/>
    </source>
</evidence>
<dbReference type="SMART" id="SM00365">
    <property type="entry name" value="LRR_SD22"/>
    <property type="match status" value="4"/>
</dbReference>
<reference evidence="6" key="1">
    <citation type="submission" date="2021-03" db="EMBL/GenBank/DDBJ databases">
        <title>Draft genome sequence of rust myrtle Austropuccinia psidii MF-1, a brazilian biotype.</title>
        <authorList>
            <person name="Quecine M.C."/>
            <person name="Pachon D.M.R."/>
            <person name="Bonatelli M.L."/>
            <person name="Correr F.H."/>
            <person name="Franceschini L.M."/>
            <person name="Leite T.F."/>
            <person name="Margarido G.R.A."/>
            <person name="Almeida C.A."/>
            <person name="Ferrarezi J.A."/>
            <person name="Labate C.A."/>
        </authorList>
    </citation>
    <scope>NUCLEOTIDE SEQUENCE</scope>
    <source>
        <strain evidence="6">MF-1</strain>
    </source>
</reference>
<dbReference type="GO" id="GO:0005737">
    <property type="term" value="C:cytoplasm"/>
    <property type="evidence" value="ECO:0007669"/>
    <property type="project" value="UniProtKB-SubCell"/>
</dbReference>
<dbReference type="Proteomes" id="UP000765509">
    <property type="component" value="Unassembled WGS sequence"/>
</dbReference>
<evidence type="ECO:0000256" key="4">
    <source>
        <dbReference type="ARBA" id="ARBA00022737"/>
    </source>
</evidence>
<dbReference type="InterPro" id="IPR001611">
    <property type="entry name" value="Leu-rich_rpt"/>
</dbReference>
<dbReference type="InterPro" id="IPR003591">
    <property type="entry name" value="Leu-rich_rpt_typical-subtyp"/>
</dbReference>
<dbReference type="OrthoDB" id="676979at2759"/>
<dbReference type="SMART" id="SM00369">
    <property type="entry name" value="LRR_TYP"/>
    <property type="match status" value="4"/>
</dbReference>
<dbReference type="AlphaFoldDB" id="A0A9Q3CDN4"/>
<protein>
    <recommendedName>
        <fullName evidence="8">Leucine-rich repeat-containing protein</fullName>
    </recommendedName>
</protein>
<dbReference type="PANTHER" id="PTHR15454:SF69">
    <property type="entry name" value="SERINE_THREONINE-PROTEIN KINASE 11-INTERACTING PROTEIN"/>
    <property type="match status" value="1"/>
</dbReference>
<proteinExistence type="predicted"/>
<evidence type="ECO:0000313" key="6">
    <source>
        <dbReference type="EMBL" id="MBW0481250.1"/>
    </source>
</evidence>
<evidence type="ECO:0000256" key="5">
    <source>
        <dbReference type="SAM" id="MobiDB-lite"/>
    </source>
</evidence>
<evidence type="ECO:0000313" key="7">
    <source>
        <dbReference type="Proteomes" id="UP000765509"/>
    </source>
</evidence>
<evidence type="ECO:0000256" key="3">
    <source>
        <dbReference type="ARBA" id="ARBA00022614"/>
    </source>
</evidence>
<dbReference type="InterPro" id="IPR032675">
    <property type="entry name" value="LRR_dom_sf"/>
</dbReference>
<feature type="compositionally biased region" description="Basic and acidic residues" evidence="5">
    <location>
        <begin position="553"/>
        <end position="583"/>
    </location>
</feature>
<keyword evidence="2" id="KW-0963">Cytoplasm</keyword>
<dbReference type="SUPFAM" id="SSF52075">
    <property type="entry name" value="Outer arm dynein light chain 1"/>
    <property type="match status" value="1"/>
</dbReference>
<comment type="subcellular location">
    <subcellularLocation>
        <location evidence="1">Cytoplasm</location>
    </subcellularLocation>
</comment>
<evidence type="ECO:0008006" key="8">
    <source>
        <dbReference type="Google" id="ProtNLM"/>
    </source>
</evidence>
<comment type="caution">
    <text evidence="6">The sequence shown here is derived from an EMBL/GenBank/DDBJ whole genome shotgun (WGS) entry which is preliminary data.</text>
</comment>
<keyword evidence="4" id="KW-0677">Repeat</keyword>
<dbReference type="EMBL" id="AVOT02006311">
    <property type="protein sequence ID" value="MBW0481250.1"/>
    <property type="molecule type" value="Genomic_DNA"/>
</dbReference>
<organism evidence="6 7">
    <name type="scientific">Austropuccinia psidii MF-1</name>
    <dbReference type="NCBI Taxonomy" id="1389203"/>
    <lineage>
        <taxon>Eukaryota</taxon>
        <taxon>Fungi</taxon>
        <taxon>Dikarya</taxon>
        <taxon>Basidiomycota</taxon>
        <taxon>Pucciniomycotina</taxon>
        <taxon>Pucciniomycetes</taxon>
        <taxon>Pucciniales</taxon>
        <taxon>Sphaerophragmiaceae</taxon>
        <taxon>Austropuccinia</taxon>
    </lineage>
</organism>
<keyword evidence="7" id="KW-1185">Reference proteome</keyword>
<name>A0A9Q3CDN4_9BASI</name>
<evidence type="ECO:0000256" key="1">
    <source>
        <dbReference type="ARBA" id="ARBA00004496"/>
    </source>
</evidence>
<dbReference type="PROSITE" id="PS51450">
    <property type="entry name" value="LRR"/>
    <property type="match status" value="2"/>
</dbReference>
<dbReference type="Gene3D" id="3.80.10.10">
    <property type="entry name" value="Ribonuclease Inhibitor"/>
    <property type="match status" value="2"/>
</dbReference>